<protein>
    <submittedName>
        <fullName evidence="2">Uncharacterized protein</fullName>
    </submittedName>
</protein>
<dbReference type="EMBL" id="CP141886">
    <property type="protein sequence ID" value="WRT67774.1"/>
    <property type="molecule type" value="Genomic_DNA"/>
</dbReference>
<evidence type="ECO:0000313" key="2">
    <source>
        <dbReference type="EMBL" id="WRT67774.1"/>
    </source>
</evidence>
<evidence type="ECO:0000313" key="3">
    <source>
        <dbReference type="Proteomes" id="UP001329825"/>
    </source>
</evidence>
<feature type="region of interest" description="Disordered" evidence="1">
    <location>
        <begin position="55"/>
        <end position="76"/>
    </location>
</feature>
<gene>
    <name evidence="2" type="ORF">IL334_004747</name>
</gene>
<name>A0ABZ1D335_9TREE</name>
<organism evidence="2 3">
    <name type="scientific">Kwoniella shivajii</name>
    <dbReference type="NCBI Taxonomy" id="564305"/>
    <lineage>
        <taxon>Eukaryota</taxon>
        <taxon>Fungi</taxon>
        <taxon>Dikarya</taxon>
        <taxon>Basidiomycota</taxon>
        <taxon>Agaricomycotina</taxon>
        <taxon>Tremellomycetes</taxon>
        <taxon>Tremellales</taxon>
        <taxon>Cryptococcaceae</taxon>
        <taxon>Kwoniella</taxon>
    </lineage>
</organism>
<reference evidence="2 3" key="1">
    <citation type="submission" date="2024-01" db="EMBL/GenBank/DDBJ databases">
        <title>Comparative genomics of Cryptococcus and Kwoniella reveals pathogenesis evolution and contrasting modes of karyotype evolution via chromosome fusion or intercentromeric recombination.</title>
        <authorList>
            <person name="Coelho M.A."/>
            <person name="David-Palma M."/>
            <person name="Shea T."/>
            <person name="Bowers K."/>
            <person name="McGinley-Smith S."/>
            <person name="Mohammad A.W."/>
            <person name="Gnirke A."/>
            <person name="Yurkov A.M."/>
            <person name="Nowrousian M."/>
            <person name="Sun S."/>
            <person name="Cuomo C.A."/>
            <person name="Heitman J."/>
        </authorList>
    </citation>
    <scope>NUCLEOTIDE SEQUENCE [LARGE SCALE GENOMIC DNA]</scope>
    <source>
        <strain evidence="2">CBS 11374</strain>
    </source>
</reference>
<dbReference type="GeneID" id="87956878"/>
<keyword evidence="3" id="KW-1185">Reference proteome</keyword>
<proteinExistence type="predicted"/>
<accession>A0ABZ1D335</accession>
<dbReference type="RefSeq" id="XP_062792514.1">
    <property type="nucleotide sequence ID" value="XM_062936463.1"/>
</dbReference>
<evidence type="ECO:0000256" key="1">
    <source>
        <dbReference type="SAM" id="MobiDB-lite"/>
    </source>
</evidence>
<sequence length="114" mass="12946">MGFFELIRFRTTSTESSDTSGFLCRYSSAPTSRCTSPTFLTRSDELTSIISRSIKHPVSPPTARSDEPSGYRSFIDSAKKTNPTYQHQKLIKMKPVSKDDQFGIFMHRKRSGQE</sequence>
<dbReference type="Proteomes" id="UP001329825">
    <property type="component" value="Chromosome 6"/>
</dbReference>